<evidence type="ECO:0008006" key="3">
    <source>
        <dbReference type="Google" id="ProtNLM"/>
    </source>
</evidence>
<comment type="caution">
    <text evidence="1">The sequence shown here is derived from an EMBL/GenBank/DDBJ whole genome shotgun (WGS) entry which is preliminary data.</text>
</comment>
<reference evidence="2" key="1">
    <citation type="journal article" date="2019" name="Int. J. Syst. Evol. Microbiol.">
        <title>The Global Catalogue of Microorganisms (GCM) 10K type strain sequencing project: providing services to taxonomists for standard genome sequencing and annotation.</title>
        <authorList>
            <consortium name="The Broad Institute Genomics Platform"/>
            <consortium name="The Broad Institute Genome Sequencing Center for Infectious Disease"/>
            <person name="Wu L."/>
            <person name="Ma J."/>
        </authorList>
    </citation>
    <scope>NUCLEOTIDE SEQUENCE [LARGE SCALE GENOMIC DNA]</scope>
    <source>
        <strain evidence="2">CCUG 56608</strain>
    </source>
</reference>
<dbReference type="RefSeq" id="WP_379592155.1">
    <property type="nucleotide sequence ID" value="NZ_JBHTKK010000012.1"/>
</dbReference>
<name>A0ABW3NHQ3_9BACI</name>
<accession>A0ABW3NHQ3</accession>
<sequence length="77" mass="8653">MKTLIYVNIRNYKVERMKPIYAAKKLGYRVALMADEDPDLDAGLIDDLIIVDTYDMEASVKAGIDYANDHMIAGVLT</sequence>
<dbReference type="Proteomes" id="UP001597041">
    <property type="component" value="Unassembled WGS sequence"/>
</dbReference>
<gene>
    <name evidence="1" type="ORF">ACFQ19_11140</name>
</gene>
<dbReference type="EMBL" id="JBHTKK010000012">
    <property type="protein sequence ID" value="MFD1066578.1"/>
    <property type="molecule type" value="Genomic_DNA"/>
</dbReference>
<protein>
    <recommendedName>
        <fullName evidence="3">RimK family alpha-L-glutamate ligase</fullName>
    </recommendedName>
</protein>
<keyword evidence="2" id="KW-1185">Reference proteome</keyword>
<organism evidence="1 2">
    <name type="scientific">Oceanobacillus locisalsi</name>
    <dbReference type="NCBI Taxonomy" id="546107"/>
    <lineage>
        <taxon>Bacteria</taxon>
        <taxon>Bacillati</taxon>
        <taxon>Bacillota</taxon>
        <taxon>Bacilli</taxon>
        <taxon>Bacillales</taxon>
        <taxon>Bacillaceae</taxon>
        <taxon>Oceanobacillus</taxon>
    </lineage>
</organism>
<evidence type="ECO:0000313" key="1">
    <source>
        <dbReference type="EMBL" id="MFD1066578.1"/>
    </source>
</evidence>
<evidence type="ECO:0000313" key="2">
    <source>
        <dbReference type="Proteomes" id="UP001597041"/>
    </source>
</evidence>
<proteinExistence type="predicted"/>